<dbReference type="RefSeq" id="WP_090227440.1">
    <property type="nucleotide sequence ID" value="NZ_FOZP01000006.1"/>
</dbReference>
<gene>
    <name evidence="3" type="ORF">SAMN04488006_2531</name>
</gene>
<dbReference type="Proteomes" id="UP000199312">
    <property type="component" value="Unassembled WGS sequence"/>
</dbReference>
<protein>
    <submittedName>
        <fullName evidence="3">Uncharacterized protein</fullName>
    </submittedName>
</protein>
<sequence>MKKLLKNTILIIGTFILFSSLLSNTAQPGIWNAGGSGSFQLLYPEDSIAYKKIQMQSESIHIQLYKGFAVVKGVYNFLNTTNDSLTIKVGYPINTVFPSKNYQSHLNQVVFDDLYKIKGSIHQQEIPLLKLPSNNSNWYVWEITFPPKQLLNFTVHFIVNTNNAQILQGYNKENKNGFIYLIETGSIWKSPIETGNFYAQLKDDINLADIKGIAPSQLYFNPSNNTLHLKLANYGVQPDDNFILIYNKKIDDFNFEEIIAKSNYLFQEIDVFSNNKPSVGYTKISLKNPYEVKGAGNFIITGIYYFIFFGIPILVGIILILIIYKLLKRRRKSDY</sequence>
<accession>A0A1I6RJD5</accession>
<dbReference type="STRING" id="593133.SAMN04488006_2531"/>
<dbReference type="OrthoDB" id="788906at2"/>
<feature type="transmembrane region" description="Helical" evidence="1">
    <location>
        <begin position="303"/>
        <end position="327"/>
    </location>
</feature>
<feature type="signal peptide" evidence="2">
    <location>
        <begin position="1"/>
        <end position="25"/>
    </location>
</feature>
<keyword evidence="4" id="KW-1185">Reference proteome</keyword>
<keyword evidence="1" id="KW-0472">Membrane</keyword>
<name>A0A1I6RJD5_9FLAO</name>
<reference evidence="4" key="1">
    <citation type="submission" date="2016-10" db="EMBL/GenBank/DDBJ databases">
        <authorList>
            <person name="Varghese N."/>
            <person name="Submissions S."/>
        </authorList>
    </citation>
    <scope>NUCLEOTIDE SEQUENCE [LARGE SCALE GENOMIC DNA]</scope>
    <source>
        <strain evidence="4">DSM 24450</strain>
    </source>
</reference>
<keyword evidence="1" id="KW-0812">Transmembrane</keyword>
<organism evidence="3 4">
    <name type="scientific">Lutibacter maritimus</name>
    <dbReference type="NCBI Taxonomy" id="593133"/>
    <lineage>
        <taxon>Bacteria</taxon>
        <taxon>Pseudomonadati</taxon>
        <taxon>Bacteroidota</taxon>
        <taxon>Flavobacteriia</taxon>
        <taxon>Flavobacteriales</taxon>
        <taxon>Flavobacteriaceae</taxon>
        <taxon>Lutibacter</taxon>
    </lineage>
</organism>
<evidence type="ECO:0000256" key="2">
    <source>
        <dbReference type="SAM" id="SignalP"/>
    </source>
</evidence>
<keyword evidence="1" id="KW-1133">Transmembrane helix</keyword>
<keyword evidence="2" id="KW-0732">Signal</keyword>
<evidence type="ECO:0000256" key="1">
    <source>
        <dbReference type="SAM" id="Phobius"/>
    </source>
</evidence>
<feature type="chain" id="PRO_5011785672" evidence="2">
    <location>
        <begin position="26"/>
        <end position="335"/>
    </location>
</feature>
<evidence type="ECO:0000313" key="4">
    <source>
        <dbReference type="Proteomes" id="UP000199312"/>
    </source>
</evidence>
<dbReference type="Gene3D" id="2.60.40.3680">
    <property type="match status" value="1"/>
</dbReference>
<dbReference type="EMBL" id="FOZP01000006">
    <property type="protein sequence ID" value="SFS64785.1"/>
    <property type="molecule type" value="Genomic_DNA"/>
</dbReference>
<dbReference type="AlphaFoldDB" id="A0A1I6RJD5"/>
<proteinExistence type="predicted"/>
<evidence type="ECO:0000313" key="3">
    <source>
        <dbReference type="EMBL" id="SFS64785.1"/>
    </source>
</evidence>